<keyword evidence="4" id="KW-1185">Reference proteome</keyword>
<feature type="region of interest" description="Disordered" evidence="3">
    <location>
        <begin position="183"/>
        <end position="240"/>
    </location>
</feature>
<feature type="compositionally biased region" description="Basic and acidic residues" evidence="3">
    <location>
        <begin position="185"/>
        <end position="200"/>
    </location>
</feature>
<keyword evidence="2" id="KW-0175">Coiled coil</keyword>
<feature type="compositionally biased region" description="Basic and acidic residues" evidence="3">
    <location>
        <begin position="475"/>
        <end position="496"/>
    </location>
</feature>
<dbReference type="PANTHER" id="PTHR15919:SF13">
    <property type="entry name" value="DAPPER HOMOLOG 2"/>
    <property type="match status" value="1"/>
</dbReference>
<evidence type="ECO:0000256" key="3">
    <source>
        <dbReference type="SAM" id="MobiDB-lite"/>
    </source>
</evidence>
<dbReference type="KEGG" id="char:105902264"/>
<feature type="compositionally biased region" description="Basic and acidic residues" evidence="3">
    <location>
        <begin position="557"/>
        <end position="575"/>
    </location>
</feature>
<dbReference type="GO" id="GO:1900108">
    <property type="term" value="P:negative regulation of nodal signaling pathway"/>
    <property type="evidence" value="ECO:0007669"/>
    <property type="project" value="TreeGrafter"/>
</dbReference>
<dbReference type="InterPro" id="IPR024843">
    <property type="entry name" value="Dapper"/>
</dbReference>
<dbReference type="PANTHER" id="PTHR15919">
    <property type="entry name" value="DAPPER-RELATED"/>
    <property type="match status" value="1"/>
</dbReference>
<evidence type="ECO:0000256" key="1">
    <source>
        <dbReference type="ARBA" id="ARBA00010807"/>
    </source>
</evidence>
<feature type="compositionally biased region" description="Low complexity" evidence="3">
    <location>
        <begin position="770"/>
        <end position="788"/>
    </location>
</feature>
<dbReference type="AlphaFoldDB" id="A0A6P8GDW9"/>
<sequence length="858" mass="93786">MMSKKVPGSGMLTVATGIDRGRVGERLQAALAGLQELHFLKEKQADMVHRALRMDREAPTDSSQLNTNQPPVYAEEQRLEATLTALKQQLTRLRRQDVGLKTHLQQLDQQISELKLDVCKASTEHLESDSRPSSGFYELSDGGSGSLSNSCTSVYSACLSSSSQTNLQSFYPPNAGLALPGLAEASRRRSADETTSHADPPRATGIRLGSSRIRPGMSSSDRGRQRPVSTGDLDRMMSPRTGYCKPADARTSTLCNNLRNVNVDIKYQNNLVSRGGTEVYCYPSPLHAVALQSPIFYLSANQAASLSMEPQEGTVAASPDDTELISAKPEMAQTRQVGYINKILQRSTSKLNILNDNGQAMVPFSTNTPHSFAGAQEVQSEQLGKLQDPIFFQESTMLSNNYLEGNKNSKMYYNQNLGNCVTSSAGINSNKDEPPRICHSNHTTISREFKSNKTVEMVGSATRDGTPGNPCVRNPCERYPCETRKRSSSKPPERRPKVATASEDNHVVPSEFVHAQFVPAGSQHVKIQQADRKTKAVRLRRRSCDKPRGSKHLQKLPSRERERETSSKLRVERNSKSYSAEKMLAMHSCSETSIPGHLPLCCSSSQSLVPTNQAAKCGKTCRPHQPSSEHLNPDQGGGRRRQCSQRHLSASEVRLSQSTSHNQRSKEVLIQGAGRRSGMRPQSGHWGGSVVAAAPRSSLKPSISASSYFCQMNARYPPAPCRGPGSRYPPRCESELSEYSAECASLFHSTIAESSEGEHSDYTANRFGDSESSQGSQSHSDSDSSLSLCEEDLEEEEGEGEEGGLVWAEATLGPTAAGLPLPESSQPEPLACRIKASRALKKKIRRFQPASLKVMTLV</sequence>
<dbReference type="OrthoDB" id="9950432at2759"/>
<reference evidence="5" key="1">
    <citation type="submission" date="2025-08" db="UniProtKB">
        <authorList>
            <consortium name="RefSeq"/>
        </authorList>
    </citation>
    <scope>IDENTIFICATION</scope>
</reference>
<evidence type="ECO:0000313" key="5">
    <source>
        <dbReference type="RefSeq" id="XP_031435231.1"/>
    </source>
</evidence>
<proteinExistence type="inferred from homology"/>
<dbReference type="CTD" id="168002"/>
<feature type="region of interest" description="Disordered" evidence="3">
    <location>
        <begin position="616"/>
        <end position="667"/>
    </location>
</feature>
<evidence type="ECO:0000313" key="4">
    <source>
        <dbReference type="Proteomes" id="UP000515152"/>
    </source>
</evidence>
<comment type="similarity">
    <text evidence="1">Belongs to the dapper family.</text>
</comment>
<dbReference type="Proteomes" id="UP000515152">
    <property type="component" value="Chromosome 13"/>
</dbReference>
<name>A0A6P8GDW9_CLUHA</name>
<evidence type="ECO:0000256" key="2">
    <source>
        <dbReference type="ARBA" id="ARBA00023054"/>
    </source>
</evidence>
<feature type="compositionally biased region" description="Acidic residues" evidence="3">
    <location>
        <begin position="789"/>
        <end position="802"/>
    </location>
</feature>
<dbReference type="GO" id="GO:0005737">
    <property type="term" value="C:cytoplasm"/>
    <property type="evidence" value="ECO:0007669"/>
    <property type="project" value="TreeGrafter"/>
</dbReference>
<feature type="region of interest" description="Disordered" evidence="3">
    <location>
        <begin position="459"/>
        <end position="506"/>
    </location>
</feature>
<feature type="region of interest" description="Disordered" evidence="3">
    <location>
        <begin position="530"/>
        <end position="577"/>
    </location>
</feature>
<dbReference type="Pfam" id="PF15268">
    <property type="entry name" value="Dapper"/>
    <property type="match status" value="1"/>
</dbReference>
<protein>
    <submittedName>
        <fullName evidence="5">Dapper homolog 2</fullName>
    </submittedName>
</protein>
<feature type="region of interest" description="Disordered" evidence="3">
    <location>
        <begin position="754"/>
        <end position="827"/>
    </location>
</feature>
<dbReference type="GeneID" id="105902264"/>
<organism evidence="4 5">
    <name type="scientific">Clupea harengus</name>
    <name type="common">Atlantic herring</name>
    <dbReference type="NCBI Taxonomy" id="7950"/>
    <lineage>
        <taxon>Eukaryota</taxon>
        <taxon>Metazoa</taxon>
        <taxon>Chordata</taxon>
        <taxon>Craniata</taxon>
        <taxon>Vertebrata</taxon>
        <taxon>Euteleostomi</taxon>
        <taxon>Actinopterygii</taxon>
        <taxon>Neopterygii</taxon>
        <taxon>Teleostei</taxon>
        <taxon>Clupei</taxon>
        <taxon>Clupeiformes</taxon>
        <taxon>Clupeoidei</taxon>
        <taxon>Clupeidae</taxon>
        <taxon>Clupea</taxon>
    </lineage>
</organism>
<dbReference type="RefSeq" id="XP_031435231.1">
    <property type="nucleotide sequence ID" value="XM_031579371.2"/>
</dbReference>
<gene>
    <name evidence="5" type="primary">dact2</name>
</gene>
<accession>A0A6P8GDW9</accession>